<dbReference type="AlphaFoldDB" id="A0AAN8X192"/>
<reference evidence="1 2" key="1">
    <citation type="submission" date="2023-11" db="EMBL/GenBank/DDBJ databases">
        <title>Halocaridina rubra genome assembly.</title>
        <authorList>
            <person name="Smith C."/>
        </authorList>
    </citation>
    <scope>NUCLEOTIDE SEQUENCE [LARGE SCALE GENOMIC DNA]</scope>
    <source>
        <strain evidence="1">EP-1</strain>
        <tissue evidence="1">Whole</tissue>
    </source>
</reference>
<dbReference type="EMBL" id="JAXCGZ010009834">
    <property type="protein sequence ID" value="KAK7076126.1"/>
    <property type="molecule type" value="Genomic_DNA"/>
</dbReference>
<proteinExistence type="predicted"/>
<evidence type="ECO:0000313" key="2">
    <source>
        <dbReference type="Proteomes" id="UP001381693"/>
    </source>
</evidence>
<gene>
    <name evidence="1" type="ORF">SK128_024828</name>
</gene>
<sequence length="103" mass="11151">MPTNANELARYSLVAEYRLGKFMSVADALSQSLGENGHQMEVSLEAEVEGFVCGLENGGLRNKCSSSIQEQMAVAVTVSHDALQPLHRQLPSNMRQVSSNVEG</sequence>
<protein>
    <submittedName>
        <fullName evidence="1">Uncharacterized protein</fullName>
    </submittedName>
</protein>
<evidence type="ECO:0000313" key="1">
    <source>
        <dbReference type="EMBL" id="KAK7076126.1"/>
    </source>
</evidence>
<dbReference type="Proteomes" id="UP001381693">
    <property type="component" value="Unassembled WGS sequence"/>
</dbReference>
<keyword evidence="2" id="KW-1185">Reference proteome</keyword>
<organism evidence="1 2">
    <name type="scientific">Halocaridina rubra</name>
    <name type="common">Hawaiian red shrimp</name>
    <dbReference type="NCBI Taxonomy" id="373956"/>
    <lineage>
        <taxon>Eukaryota</taxon>
        <taxon>Metazoa</taxon>
        <taxon>Ecdysozoa</taxon>
        <taxon>Arthropoda</taxon>
        <taxon>Crustacea</taxon>
        <taxon>Multicrustacea</taxon>
        <taxon>Malacostraca</taxon>
        <taxon>Eumalacostraca</taxon>
        <taxon>Eucarida</taxon>
        <taxon>Decapoda</taxon>
        <taxon>Pleocyemata</taxon>
        <taxon>Caridea</taxon>
        <taxon>Atyoidea</taxon>
        <taxon>Atyidae</taxon>
        <taxon>Halocaridina</taxon>
    </lineage>
</organism>
<comment type="caution">
    <text evidence="1">The sequence shown here is derived from an EMBL/GenBank/DDBJ whole genome shotgun (WGS) entry which is preliminary data.</text>
</comment>
<name>A0AAN8X192_HALRR</name>
<accession>A0AAN8X192</accession>